<accession>A0A843UKF4</accession>
<dbReference type="Proteomes" id="UP000652761">
    <property type="component" value="Unassembled WGS sequence"/>
</dbReference>
<proteinExistence type="predicted"/>
<protein>
    <submittedName>
        <fullName evidence="1">Uncharacterized protein</fullName>
    </submittedName>
</protein>
<evidence type="ECO:0000313" key="1">
    <source>
        <dbReference type="EMBL" id="MQL86632.1"/>
    </source>
</evidence>
<gene>
    <name evidence="1" type="ORF">Taro_019152</name>
</gene>
<reference evidence="1" key="1">
    <citation type="submission" date="2017-07" db="EMBL/GenBank/DDBJ databases">
        <title>Taro Niue Genome Assembly and Annotation.</title>
        <authorList>
            <person name="Atibalentja N."/>
            <person name="Keating K."/>
            <person name="Fields C.J."/>
        </authorList>
    </citation>
    <scope>NUCLEOTIDE SEQUENCE</scope>
    <source>
        <strain evidence="1">Niue_2</strain>
        <tissue evidence="1">Leaf</tissue>
    </source>
</reference>
<evidence type="ECO:0000313" key="2">
    <source>
        <dbReference type="Proteomes" id="UP000652761"/>
    </source>
</evidence>
<keyword evidence="2" id="KW-1185">Reference proteome</keyword>
<sequence length="59" mass="6959">MDWKQSSRVATYRINAKYTAICSDLFDQEFKEHYAGWLDAQLDRSVVYIFFESYVAPSP</sequence>
<dbReference type="EMBL" id="NMUH01000915">
    <property type="protein sequence ID" value="MQL86632.1"/>
    <property type="molecule type" value="Genomic_DNA"/>
</dbReference>
<name>A0A843UKF4_COLES</name>
<comment type="caution">
    <text evidence="1">The sequence shown here is derived from an EMBL/GenBank/DDBJ whole genome shotgun (WGS) entry which is preliminary data.</text>
</comment>
<organism evidence="1 2">
    <name type="scientific">Colocasia esculenta</name>
    <name type="common">Wild taro</name>
    <name type="synonym">Arum esculentum</name>
    <dbReference type="NCBI Taxonomy" id="4460"/>
    <lineage>
        <taxon>Eukaryota</taxon>
        <taxon>Viridiplantae</taxon>
        <taxon>Streptophyta</taxon>
        <taxon>Embryophyta</taxon>
        <taxon>Tracheophyta</taxon>
        <taxon>Spermatophyta</taxon>
        <taxon>Magnoliopsida</taxon>
        <taxon>Liliopsida</taxon>
        <taxon>Araceae</taxon>
        <taxon>Aroideae</taxon>
        <taxon>Colocasieae</taxon>
        <taxon>Colocasia</taxon>
    </lineage>
</organism>
<dbReference type="AlphaFoldDB" id="A0A843UKF4"/>